<dbReference type="AlphaFoldDB" id="A0A100HJ28"/>
<dbReference type="Proteomes" id="UP000056209">
    <property type="component" value="Unassembled WGS sequence"/>
</dbReference>
<proteinExistence type="predicted"/>
<organism evidence="1 2">
    <name type="scientific">Deinococcus grandis</name>
    <dbReference type="NCBI Taxonomy" id="57498"/>
    <lineage>
        <taxon>Bacteria</taxon>
        <taxon>Thermotogati</taxon>
        <taxon>Deinococcota</taxon>
        <taxon>Deinococci</taxon>
        <taxon>Deinococcales</taxon>
        <taxon>Deinococcaceae</taxon>
        <taxon>Deinococcus</taxon>
    </lineage>
</organism>
<comment type="caution">
    <text evidence="1">The sequence shown here is derived from an EMBL/GenBank/DDBJ whole genome shotgun (WGS) entry which is preliminary data.</text>
</comment>
<name>A0A100HJ28_9DEIO</name>
<keyword evidence="2" id="KW-1185">Reference proteome</keyword>
<sequence>MKLLIAKSMMRYLLPNGTAGLLRFCVSGARRLPCPPARIIPRTRGFMCAPSSDGGGRGRTLRVTVTIPDRLRSPGWAAQPASMTCGGVTLAAQSLPQGRIDFTGT</sequence>
<gene>
    <name evidence="1" type="ORF">DEIGR_101574</name>
</gene>
<evidence type="ECO:0000313" key="2">
    <source>
        <dbReference type="Proteomes" id="UP000056209"/>
    </source>
</evidence>
<reference evidence="2" key="1">
    <citation type="submission" date="2015-11" db="EMBL/GenBank/DDBJ databases">
        <title>Draft Genome Sequence of the Radioresistant Bacterium Deinococcus grandis, Isolated from Freshwater Fish in Japan.</title>
        <authorList>
            <person name="Satoh K."/>
            <person name="Onodera T."/>
            <person name="Omoso K."/>
            <person name="Takeda-Yano K."/>
            <person name="Katayama T."/>
            <person name="Oono Y."/>
            <person name="Narumi I."/>
        </authorList>
    </citation>
    <scope>NUCLEOTIDE SEQUENCE [LARGE SCALE GENOMIC DNA]</scope>
    <source>
        <strain evidence="2">ATCC 43672</strain>
    </source>
</reference>
<evidence type="ECO:0000313" key="1">
    <source>
        <dbReference type="EMBL" id="GAQ21547.1"/>
    </source>
</evidence>
<protein>
    <submittedName>
        <fullName evidence="1">Uncharacterized protein</fullName>
    </submittedName>
</protein>
<accession>A0A100HJ28</accession>
<dbReference type="EMBL" id="BCMS01000001">
    <property type="protein sequence ID" value="GAQ21547.1"/>
    <property type="molecule type" value="Genomic_DNA"/>
</dbReference>